<evidence type="ECO:0000313" key="5">
    <source>
        <dbReference type="Proteomes" id="UP000199580"/>
    </source>
</evidence>
<dbReference type="InterPro" id="IPR011330">
    <property type="entry name" value="Glyco_hydro/deAcase_b/a-brl"/>
</dbReference>
<dbReference type="CDD" id="cd10918">
    <property type="entry name" value="CE4_NodB_like_5s_6s"/>
    <property type="match status" value="1"/>
</dbReference>
<dbReference type="InterPro" id="IPR051398">
    <property type="entry name" value="Polysacch_Deacetylase"/>
</dbReference>
<dbReference type="GO" id="GO:0005975">
    <property type="term" value="P:carbohydrate metabolic process"/>
    <property type="evidence" value="ECO:0007669"/>
    <property type="project" value="InterPro"/>
</dbReference>
<dbReference type="GO" id="GO:0016810">
    <property type="term" value="F:hydrolase activity, acting on carbon-nitrogen (but not peptide) bonds"/>
    <property type="evidence" value="ECO:0007669"/>
    <property type="project" value="InterPro"/>
</dbReference>
<dbReference type="GO" id="GO:0005576">
    <property type="term" value="C:extracellular region"/>
    <property type="evidence" value="ECO:0007669"/>
    <property type="project" value="UniProtKB-SubCell"/>
</dbReference>
<sequence length="325" mass="37208">MKNNPASLQINMTKRLYYKALKLKNRLIQGKPVLVFMYHRIDNDVSEELGLQVTLDNFEQQLIYIKKNYTVLRLDDQWAIDKKAGAVLTFDDGYADNFLHALPLLEKYNIPAAFFITTAHIGTSKEFWWDHLASDYANCGGHFYLPGMEEKVSKADYSYKNLADLILNFKNPEKEKWLETFENLNQIAFKAREGYRSMSVSELQALAKHPLASIGLHTHHHYPLGTLSEENQKKELLMSVQKLQQLTGKPADYLALPHGSYNESTEKLAKEIGLKGILLANNGYSNNANRLSGKMNRIFMPDFTGKRLEKFLAGFEFNFGSLKDL</sequence>
<reference evidence="4 5" key="1">
    <citation type="submission" date="2016-10" db="EMBL/GenBank/DDBJ databases">
        <authorList>
            <person name="de Groot N.N."/>
        </authorList>
    </citation>
    <scope>NUCLEOTIDE SEQUENCE [LARGE SCALE GENOMIC DNA]</scope>
    <source>
        <strain evidence="4 5">CGMCC 1.10076</strain>
    </source>
</reference>
<organism evidence="4 5">
    <name type="scientific">Flavobacterium noncentrifugens</name>
    <dbReference type="NCBI Taxonomy" id="1128970"/>
    <lineage>
        <taxon>Bacteria</taxon>
        <taxon>Pseudomonadati</taxon>
        <taxon>Bacteroidota</taxon>
        <taxon>Flavobacteriia</taxon>
        <taxon>Flavobacteriales</taxon>
        <taxon>Flavobacteriaceae</taxon>
        <taxon>Flavobacterium</taxon>
    </lineage>
</organism>
<evidence type="ECO:0000256" key="2">
    <source>
        <dbReference type="ARBA" id="ARBA00022729"/>
    </source>
</evidence>
<name>A0A1G8VEI1_9FLAO</name>
<dbReference type="SUPFAM" id="SSF88713">
    <property type="entry name" value="Glycoside hydrolase/deacetylase"/>
    <property type="match status" value="1"/>
</dbReference>
<dbReference type="EMBL" id="FNEZ01000002">
    <property type="protein sequence ID" value="SDJ64506.1"/>
    <property type="molecule type" value="Genomic_DNA"/>
</dbReference>
<dbReference type="PANTHER" id="PTHR34216:SF3">
    <property type="entry name" value="POLY-BETA-1,6-N-ACETYL-D-GLUCOSAMINE N-DEACETYLASE"/>
    <property type="match status" value="1"/>
</dbReference>
<dbReference type="PROSITE" id="PS51677">
    <property type="entry name" value="NODB"/>
    <property type="match status" value="1"/>
</dbReference>
<dbReference type="Proteomes" id="UP000199580">
    <property type="component" value="Unassembled WGS sequence"/>
</dbReference>
<dbReference type="Gene3D" id="3.20.20.370">
    <property type="entry name" value="Glycoside hydrolase/deacetylase"/>
    <property type="match status" value="1"/>
</dbReference>
<keyword evidence="5" id="KW-1185">Reference proteome</keyword>
<evidence type="ECO:0000313" key="4">
    <source>
        <dbReference type="EMBL" id="SDJ64506.1"/>
    </source>
</evidence>
<dbReference type="AlphaFoldDB" id="A0A1G8VEI1"/>
<comment type="subcellular location">
    <subcellularLocation>
        <location evidence="1">Secreted</location>
    </subcellularLocation>
</comment>
<dbReference type="STRING" id="1128970.SAMN04487935_1319"/>
<proteinExistence type="predicted"/>
<evidence type="ECO:0000256" key="1">
    <source>
        <dbReference type="ARBA" id="ARBA00004613"/>
    </source>
</evidence>
<gene>
    <name evidence="4" type="ORF">SAMN04487935_1319</name>
</gene>
<feature type="domain" description="NodB homology" evidence="3">
    <location>
        <begin position="84"/>
        <end position="325"/>
    </location>
</feature>
<dbReference type="Pfam" id="PF01522">
    <property type="entry name" value="Polysacc_deac_1"/>
    <property type="match status" value="2"/>
</dbReference>
<evidence type="ECO:0000259" key="3">
    <source>
        <dbReference type="PROSITE" id="PS51677"/>
    </source>
</evidence>
<dbReference type="PANTHER" id="PTHR34216">
    <property type="match status" value="1"/>
</dbReference>
<keyword evidence="2" id="KW-0732">Signal</keyword>
<protein>
    <submittedName>
        <fullName evidence="4">Peptidoglycan/xylan/chitin deacetylase, PgdA/CDA1 family</fullName>
    </submittedName>
</protein>
<dbReference type="InterPro" id="IPR002509">
    <property type="entry name" value="NODB_dom"/>
</dbReference>
<accession>A0A1G8VEI1</accession>